<proteinExistence type="predicted"/>
<evidence type="ECO:0000313" key="2">
    <source>
        <dbReference type="EMBL" id="GAA2583345.1"/>
    </source>
</evidence>
<feature type="transmembrane region" description="Helical" evidence="1">
    <location>
        <begin position="139"/>
        <end position="165"/>
    </location>
</feature>
<feature type="transmembrane region" description="Helical" evidence="1">
    <location>
        <begin position="177"/>
        <end position="197"/>
    </location>
</feature>
<keyword evidence="1" id="KW-0472">Membrane</keyword>
<comment type="caution">
    <text evidence="2">The sequence shown here is derived from an EMBL/GenBank/DDBJ whole genome shotgun (WGS) entry which is preliminary data.</text>
</comment>
<dbReference type="RefSeq" id="WP_344229649.1">
    <property type="nucleotide sequence ID" value="NZ_BAAARI010000014.1"/>
</dbReference>
<feature type="transmembrane region" description="Helical" evidence="1">
    <location>
        <begin position="110"/>
        <end position="133"/>
    </location>
</feature>
<feature type="transmembrane region" description="Helical" evidence="1">
    <location>
        <begin position="21"/>
        <end position="45"/>
    </location>
</feature>
<evidence type="ECO:0000256" key="1">
    <source>
        <dbReference type="SAM" id="Phobius"/>
    </source>
</evidence>
<evidence type="ECO:0000313" key="3">
    <source>
        <dbReference type="Proteomes" id="UP001500274"/>
    </source>
</evidence>
<keyword evidence="1" id="KW-0812">Transmembrane</keyword>
<reference evidence="2 3" key="1">
    <citation type="journal article" date="2019" name="Int. J. Syst. Evol. Microbiol.">
        <title>The Global Catalogue of Microorganisms (GCM) 10K type strain sequencing project: providing services to taxonomists for standard genome sequencing and annotation.</title>
        <authorList>
            <consortium name="The Broad Institute Genomics Platform"/>
            <consortium name="The Broad Institute Genome Sequencing Center for Infectious Disease"/>
            <person name="Wu L."/>
            <person name="Ma J."/>
        </authorList>
    </citation>
    <scope>NUCLEOTIDE SEQUENCE [LARGE SCALE GENOMIC DNA]</scope>
    <source>
        <strain evidence="2 3">JCM 16365</strain>
    </source>
</reference>
<gene>
    <name evidence="2" type="ORF">GCM10009862_23140</name>
</gene>
<feature type="transmembrane region" description="Helical" evidence="1">
    <location>
        <begin position="311"/>
        <end position="330"/>
    </location>
</feature>
<sequence length="347" mass="36805">MNASRLWTITVLELTQRVRSVAWYVLLGVFAVILLGVTVLSFLAFGMWSGSEGPGGAIYSVIVYMVLLLVLLVAPTVAGNAVNGDRESATLASVQVTRATTAEIVFGKLLAAWITGLAFLAVAVPFLIAATVAGGVAPVSLMVSLLVLILEIGIFAAIGVGLSALLARPLFSVASTYLVMAAFVVGTLIVFGLGGIATRTEVTHSTRWGMDYDTSGGVVSCSEWETYTTEVPRFDRVWWALAANPFVVIADATPTVYDRNGYPQDLFGQIASGVRLAQIAPETEVRTDGCENPEQPYPSTEEQTAGLAPSWFVGLGVQLVVAGLLFWGGYRRTRTPARSLPPGTRVA</sequence>
<dbReference type="Proteomes" id="UP001500274">
    <property type="component" value="Unassembled WGS sequence"/>
</dbReference>
<dbReference type="EMBL" id="BAAARI010000014">
    <property type="protein sequence ID" value="GAA2583345.1"/>
    <property type="molecule type" value="Genomic_DNA"/>
</dbReference>
<organism evidence="2 3">
    <name type="scientific">Microbacterium binotii</name>
    <dbReference type="NCBI Taxonomy" id="462710"/>
    <lineage>
        <taxon>Bacteria</taxon>
        <taxon>Bacillati</taxon>
        <taxon>Actinomycetota</taxon>
        <taxon>Actinomycetes</taxon>
        <taxon>Micrococcales</taxon>
        <taxon>Microbacteriaceae</taxon>
        <taxon>Microbacterium</taxon>
    </lineage>
</organism>
<protein>
    <submittedName>
        <fullName evidence="2">ABC transporter permease subunit</fullName>
    </submittedName>
</protein>
<accession>A0ABN3PFI8</accession>
<dbReference type="PANTHER" id="PTHR43471">
    <property type="entry name" value="ABC TRANSPORTER PERMEASE"/>
    <property type="match status" value="1"/>
</dbReference>
<keyword evidence="3" id="KW-1185">Reference proteome</keyword>
<keyword evidence="1" id="KW-1133">Transmembrane helix</keyword>
<feature type="transmembrane region" description="Helical" evidence="1">
    <location>
        <begin position="57"/>
        <end position="78"/>
    </location>
</feature>
<name>A0ABN3PFI8_9MICO</name>